<dbReference type="PANTHER" id="PTHR30055:SF151">
    <property type="entry name" value="TRANSCRIPTIONAL REGULATORY PROTEIN"/>
    <property type="match status" value="1"/>
</dbReference>
<reference evidence="7 8" key="1">
    <citation type="submission" date="2020-08" db="EMBL/GenBank/DDBJ databases">
        <title>Genomic Encyclopedia of Type Strains, Phase III (KMG-III): the genomes of soil and plant-associated and newly described type strains.</title>
        <authorList>
            <person name="Whitman W."/>
        </authorList>
    </citation>
    <scope>NUCLEOTIDE SEQUENCE [LARGE SCALE GENOMIC DNA]</scope>
    <source>
        <strain evidence="7 8">CECT 8960</strain>
    </source>
</reference>
<evidence type="ECO:0000259" key="6">
    <source>
        <dbReference type="PROSITE" id="PS50977"/>
    </source>
</evidence>
<dbReference type="GO" id="GO:0003700">
    <property type="term" value="F:DNA-binding transcription factor activity"/>
    <property type="evidence" value="ECO:0007669"/>
    <property type="project" value="TreeGrafter"/>
</dbReference>
<evidence type="ECO:0000256" key="1">
    <source>
        <dbReference type="ARBA" id="ARBA00023015"/>
    </source>
</evidence>
<evidence type="ECO:0000256" key="5">
    <source>
        <dbReference type="SAM" id="MobiDB-lite"/>
    </source>
</evidence>
<dbReference type="Pfam" id="PF00440">
    <property type="entry name" value="TetR_N"/>
    <property type="match status" value="1"/>
</dbReference>
<evidence type="ECO:0000256" key="4">
    <source>
        <dbReference type="PROSITE-ProRule" id="PRU00335"/>
    </source>
</evidence>
<feature type="compositionally biased region" description="Basic and acidic residues" evidence="5">
    <location>
        <begin position="1"/>
        <end position="13"/>
    </location>
</feature>
<dbReference type="InterPro" id="IPR009057">
    <property type="entry name" value="Homeodomain-like_sf"/>
</dbReference>
<organism evidence="7 8">
    <name type="scientific">Actinophytocola algeriensis</name>
    <dbReference type="NCBI Taxonomy" id="1768010"/>
    <lineage>
        <taxon>Bacteria</taxon>
        <taxon>Bacillati</taxon>
        <taxon>Actinomycetota</taxon>
        <taxon>Actinomycetes</taxon>
        <taxon>Pseudonocardiales</taxon>
        <taxon>Pseudonocardiaceae</taxon>
    </lineage>
</organism>
<dbReference type="InterPro" id="IPR036271">
    <property type="entry name" value="Tet_transcr_reg_TetR-rel_C_sf"/>
</dbReference>
<dbReference type="InterPro" id="IPR004111">
    <property type="entry name" value="Repressor_TetR_C"/>
</dbReference>
<dbReference type="PANTHER" id="PTHR30055">
    <property type="entry name" value="HTH-TYPE TRANSCRIPTIONAL REGULATOR RUTR"/>
    <property type="match status" value="1"/>
</dbReference>
<dbReference type="SUPFAM" id="SSF48498">
    <property type="entry name" value="Tetracyclin repressor-like, C-terminal domain"/>
    <property type="match status" value="1"/>
</dbReference>
<dbReference type="RefSeq" id="WP_184808493.1">
    <property type="nucleotide sequence ID" value="NZ_JACHJQ010000001.1"/>
</dbReference>
<evidence type="ECO:0000313" key="8">
    <source>
        <dbReference type="Proteomes" id="UP000520767"/>
    </source>
</evidence>
<keyword evidence="2 4" id="KW-0238">DNA-binding</keyword>
<proteinExistence type="predicted"/>
<comment type="caution">
    <text evidence="7">The sequence shown here is derived from an EMBL/GenBank/DDBJ whole genome shotgun (WGS) entry which is preliminary data.</text>
</comment>
<keyword evidence="3" id="KW-0804">Transcription</keyword>
<dbReference type="Gene3D" id="1.10.357.10">
    <property type="entry name" value="Tetracycline Repressor, domain 2"/>
    <property type="match status" value="1"/>
</dbReference>
<feature type="domain" description="HTH tetR-type" evidence="6">
    <location>
        <begin position="42"/>
        <end position="102"/>
    </location>
</feature>
<accession>A0A7W7VBJ8</accession>
<protein>
    <submittedName>
        <fullName evidence="7">AcrR family transcriptional regulator</fullName>
    </submittedName>
</protein>
<dbReference type="GO" id="GO:0000976">
    <property type="term" value="F:transcription cis-regulatory region binding"/>
    <property type="evidence" value="ECO:0007669"/>
    <property type="project" value="TreeGrafter"/>
</dbReference>
<feature type="DNA-binding region" description="H-T-H motif" evidence="4">
    <location>
        <begin position="65"/>
        <end position="84"/>
    </location>
</feature>
<dbReference type="Proteomes" id="UP000520767">
    <property type="component" value="Unassembled WGS sequence"/>
</dbReference>
<sequence length="263" mass="28547">MAKKDESAAETRHYGGRGDPVRSMELLWGTSPGPRSRGPKQGLTVERIVQAGIEIADAEGLAAVSMRRVADRLGVGTMSLYTYVPSKAELVDVMFDRAIGTAARPEVEGGWREKLTAVARSEWDLYRRHPWLLQVMAMSRPPLGPNSIAGYDHQLRAVDGVGLTELEMDSVVSMVGVYVQGTARAAAEAAASARDTGQTDDEWWSVYAPLLEKVFDADKYPVAARVGAVAGETYQSAYDATHGFEFGLARILDGVESLISSRR</sequence>
<evidence type="ECO:0000313" key="7">
    <source>
        <dbReference type="EMBL" id="MBB4904213.1"/>
    </source>
</evidence>
<dbReference type="Pfam" id="PF02909">
    <property type="entry name" value="TetR_C_1"/>
    <property type="match status" value="1"/>
</dbReference>
<feature type="region of interest" description="Disordered" evidence="5">
    <location>
        <begin position="1"/>
        <end position="24"/>
    </location>
</feature>
<dbReference type="AlphaFoldDB" id="A0A7W7VBJ8"/>
<name>A0A7W7VBJ8_9PSEU</name>
<keyword evidence="1" id="KW-0805">Transcription regulation</keyword>
<dbReference type="PROSITE" id="PS50977">
    <property type="entry name" value="HTH_TETR_2"/>
    <property type="match status" value="1"/>
</dbReference>
<dbReference type="GO" id="GO:0045892">
    <property type="term" value="P:negative regulation of DNA-templated transcription"/>
    <property type="evidence" value="ECO:0007669"/>
    <property type="project" value="InterPro"/>
</dbReference>
<evidence type="ECO:0000256" key="3">
    <source>
        <dbReference type="ARBA" id="ARBA00023163"/>
    </source>
</evidence>
<dbReference type="Gene3D" id="1.10.10.60">
    <property type="entry name" value="Homeodomain-like"/>
    <property type="match status" value="1"/>
</dbReference>
<dbReference type="InterPro" id="IPR050109">
    <property type="entry name" value="HTH-type_TetR-like_transc_reg"/>
</dbReference>
<dbReference type="EMBL" id="JACHJQ010000001">
    <property type="protein sequence ID" value="MBB4904213.1"/>
    <property type="molecule type" value="Genomic_DNA"/>
</dbReference>
<keyword evidence="8" id="KW-1185">Reference proteome</keyword>
<evidence type="ECO:0000256" key="2">
    <source>
        <dbReference type="ARBA" id="ARBA00023125"/>
    </source>
</evidence>
<dbReference type="InterPro" id="IPR001647">
    <property type="entry name" value="HTH_TetR"/>
</dbReference>
<dbReference type="SUPFAM" id="SSF46689">
    <property type="entry name" value="Homeodomain-like"/>
    <property type="match status" value="1"/>
</dbReference>
<gene>
    <name evidence="7" type="ORF">FHR82_000423</name>
</gene>